<evidence type="ECO:0000256" key="7">
    <source>
        <dbReference type="ARBA" id="ARBA00022989"/>
    </source>
</evidence>
<dbReference type="GO" id="GO:0020037">
    <property type="term" value="F:heme binding"/>
    <property type="evidence" value="ECO:0007669"/>
    <property type="project" value="InterPro"/>
</dbReference>
<keyword evidence="9" id="KW-0997">Cell inner membrane</keyword>
<evidence type="ECO:0000313" key="12">
    <source>
        <dbReference type="Proteomes" id="UP000628710"/>
    </source>
</evidence>
<gene>
    <name evidence="9" type="primary">ccmC</name>
    <name evidence="11" type="ORF">I8J31_03670</name>
</gene>
<dbReference type="RefSeq" id="WP_199466938.1">
    <property type="nucleotide sequence ID" value="NZ_JAEMNX010000002.1"/>
</dbReference>
<accession>A0A934JTI0</accession>
<evidence type="ECO:0000313" key="11">
    <source>
        <dbReference type="EMBL" id="MBJ7536772.1"/>
    </source>
</evidence>
<evidence type="ECO:0000256" key="9">
    <source>
        <dbReference type="RuleBase" id="RU364092"/>
    </source>
</evidence>
<feature type="transmembrane region" description="Helical" evidence="9">
    <location>
        <begin position="92"/>
        <end position="116"/>
    </location>
</feature>
<dbReference type="PRINTS" id="PR01386">
    <property type="entry name" value="CCMCBIOGNSIS"/>
</dbReference>
<comment type="subcellular location">
    <subcellularLocation>
        <location evidence="9">Cell inner membrane</location>
    </subcellularLocation>
    <subcellularLocation>
        <location evidence="2">Membrane</location>
        <topology evidence="2">Multi-pass membrane protein</topology>
    </subcellularLocation>
</comment>
<protein>
    <recommendedName>
        <fullName evidence="4 9">Heme exporter protein C</fullName>
    </recommendedName>
    <alternativeName>
        <fullName evidence="9">Cytochrome c-type biogenesis protein</fullName>
    </alternativeName>
</protein>
<dbReference type="GO" id="GO:0005886">
    <property type="term" value="C:plasma membrane"/>
    <property type="evidence" value="ECO:0007669"/>
    <property type="project" value="UniProtKB-SubCell"/>
</dbReference>
<evidence type="ECO:0000256" key="1">
    <source>
        <dbReference type="ARBA" id="ARBA00002442"/>
    </source>
</evidence>
<feature type="transmembrane region" description="Helical" evidence="9">
    <location>
        <begin position="128"/>
        <end position="147"/>
    </location>
</feature>
<keyword evidence="5 9" id="KW-0812">Transmembrane</keyword>
<dbReference type="EMBL" id="JAEMNX010000002">
    <property type="protein sequence ID" value="MBJ7536772.1"/>
    <property type="molecule type" value="Genomic_DNA"/>
</dbReference>
<keyword evidence="6 9" id="KW-0201">Cytochrome c-type biogenesis</keyword>
<dbReference type="NCBIfam" id="TIGR01191">
    <property type="entry name" value="ccmC"/>
    <property type="match status" value="1"/>
</dbReference>
<dbReference type="GO" id="GO:0015232">
    <property type="term" value="F:heme transmembrane transporter activity"/>
    <property type="evidence" value="ECO:0007669"/>
    <property type="project" value="InterPro"/>
</dbReference>
<dbReference type="GO" id="GO:0017004">
    <property type="term" value="P:cytochrome complex assembly"/>
    <property type="evidence" value="ECO:0007669"/>
    <property type="project" value="UniProtKB-KW"/>
</dbReference>
<comment type="similarity">
    <text evidence="3 9">Belongs to the CcmC/CycZ/HelC family.</text>
</comment>
<evidence type="ECO:0000259" key="10">
    <source>
        <dbReference type="Pfam" id="PF01578"/>
    </source>
</evidence>
<keyword evidence="12" id="KW-1185">Reference proteome</keyword>
<keyword evidence="8 9" id="KW-0472">Membrane</keyword>
<dbReference type="InterPro" id="IPR045062">
    <property type="entry name" value="Cyt_c_biogenesis_CcsA/CcmC"/>
</dbReference>
<comment type="caution">
    <text evidence="11">The sequence shown here is derived from an EMBL/GenBank/DDBJ whole genome shotgun (WGS) entry which is preliminary data.</text>
</comment>
<keyword evidence="9" id="KW-1003">Cell membrane</keyword>
<dbReference type="Proteomes" id="UP000628710">
    <property type="component" value="Unassembled WGS sequence"/>
</dbReference>
<comment type="function">
    <text evidence="1 9">Required for the export of heme to the periplasm for the biogenesis of c-type cytochromes.</text>
</comment>
<dbReference type="PANTHER" id="PTHR30071:SF1">
    <property type="entry name" value="CYTOCHROME B_B6 PROTEIN-RELATED"/>
    <property type="match status" value="1"/>
</dbReference>
<reference evidence="11" key="1">
    <citation type="submission" date="2020-12" db="EMBL/GenBank/DDBJ databases">
        <title>Marinomonas arctica sp. nov., a psychrotolerant bacterium isolated from the Arctic.</title>
        <authorList>
            <person name="Zhang Y."/>
        </authorList>
    </citation>
    <scope>NUCLEOTIDE SEQUENCE</scope>
    <source>
        <strain evidence="11">C1424</strain>
    </source>
</reference>
<feature type="transmembrane region" description="Helical" evidence="9">
    <location>
        <begin position="159"/>
        <end position="178"/>
    </location>
</feature>
<proteinExistence type="inferred from homology"/>
<evidence type="ECO:0000256" key="3">
    <source>
        <dbReference type="ARBA" id="ARBA00005840"/>
    </source>
</evidence>
<dbReference type="InterPro" id="IPR002541">
    <property type="entry name" value="Cyt_c_assembly"/>
</dbReference>
<evidence type="ECO:0000256" key="2">
    <source>
        <dbReference type="ARBA" id="ARBA00004141"/>
    </source>
</evidence>
<evidence type="ECO:0000256" key="5">
    <source>
        <dbReference type="ARBA" id="ARBA00022692"/>
    </source>
</evidence>
<organism evidence="11 12">
    <name type="scientific">Marinomonas transparens</name>
    <dbReference type="NCBI Taxonomy" id="2795388"/>
    <lineage>
        <taxon>Bacteria</taxon>
        <taxon>Pseudomonadati</taxon>
        <taxon>Pseudomonadota</taxon>
        <taxon>Gammaproteobacteria</taxon>
        <taxon>Oceanospirillales</taxon>
        <taxon>Oceanospirillaceae</taxon>
        <taxon>Marinomonas</taxon>
    </lineage>
</organism>
<evidence type="ECO:0000256" key="8">
    <source>
        <dbReference type="ARBA" id="ARBA00023136"/>
    </source>
</evidence>
<feature type="transmembrane region" description="Helical" evidence="9">
    <location>
        <begin position="57"/>
        <end position="85"/>
    </location>
</feature>
<dbReference type="InterPro" id="IPR003557">
    <property type="entry name" value="Cyt_c_biogenesis_CcmC"/>
</dbReference>
<dbReference type="Pfam" id="PF01578">
    <property type="entry name" value="Cytochrom_C_asm"/>
    <property type="match status" value="1"/>
</dbReference>
<name>A0A934JTI0_9GAMM</name>
<keyword evidence="7 9" id="KW-1133">Transmembrane helix</keyword>
<feature type="transmembrane region" description="Helical" evidence="9">
    <location>
        <begin position="21"/>
        <end position="45"/>
    </location>
</feature>
<dbReference type="AlphaFoldDB" id="A0A934JTI0"/>
<sequence length="248" mass="27960">MSWAWFHKLGSPRWFFLWTKSWALPLFCLGMVCLLLGLVWGLAFAPTDYQQGNSYRIIYIHVPAALLAQSCYLSLGIAGFVFLVWRMKMAPIFINAVAPIGAVMALMALVSGAIWGKPTWGTWWVWDARLTSVLVLFLLYMGIIAIQNTLEDIVLADKAAALISVLGLINLPIIKYSVEWWNTLHQAATFTLTEKPAMPVEMWMPLLISVIGLYLVVAGLALWRMQSYILEREHRASWVKQEVVGDGL</sequence>
<feature type="transmembrane region" description="Helical" evidence="9">
    <location>
        <begin position="202"/>
        <end position="223"/>
    </location>
</feature>
<feature type="domain" description="Cytochrome c assembly protein" evidence="10">
    <location>
        <begin position="31"/>
        <end position="185"/>
    </location>
</feature>
<dbReference type="PANTHER" id="PTHR30071">
    <property type="entry name" value="HEME EXPORTER PROTEIN C"/>
    <property type="match status" value="1"/>
</dbReference>
<evidence type="ECO:0000256" key="6">
    <source>
        <dbReference type="ARBA" id="ARBA00022748"/>
    </source>
</evidence>
<keyword evidence="9" id="KW-0813">Transport</keyword>
<evidence type="ECO:0000256" key="4">
    <source>
        <dbReference type="ARBA" id="ARBA00016463"/>
    </source>
</evidence>